<gene>
    <name evidence="7" type="ORF">PTSG_11199</name>
</gene>
<dbReference type="RefSeq" id="XP_004987844.1">
    <property type="nucleotide sequence ID" value="XM_004987787.1"/>
</dbReference>
<accession>F2USQ0</accession>
<keyword evidence="2 5" id="KW-0812">Transmembrane</keyword>
<dbReference type="InterPro" id="IPR036259">
    <property type="entry name" value="MFS_trans_sf"/>
</dbReference>
<evidence type="ECO:0000256" key="1">
    <source>
        <dbReference type="ARBA" id="ARBA00004141"/>
    </source>
</evidence>
<comment type="subcellular location">
    <subcellularLocation>
        <location evidence="1">Membrane</location>
        <topology evidence="1">Multi-pass membrane protein</topology>
    </subcellularLocation>
</comment>
<dbReference type="PROSITE" id="PS50850">
    <property type="entry name" value="MFS"/>
    <property type="match status" value="1"/>
</dbReference>
<feature type="transmembrane region" description="Helical" evidence="5">
    <location>
        <begin position="93"/>
        <end position="114"/>
    </location>
</feature>
<dbReference type="InterPro" id="IPR020846">
    <property type="entry name" value="MFS_dom"/>
</dbReference>
<reference evidence="7" key="1">
    <citation type="submission" date="2009-08" db="EMBL/GenBank/DDBJ databases">
        <title>Annotation of Salpingoeca rosetta.</title>
        <authorList>
            <consortium name="The Broad Institute Genome Sequencing Platform"/>
            <person name="Russ C."/>
            <person name="Cuomo C."/>
            <person name="Burger G."/>
            <person name="Gray M.W."/>
            <person name="Holland P.W.H."/>
            <person name="King N."/>
            <person name="Lang F.B.F."/>
            <person name="Roger A.J."/>
            <person name="Ruiz-Trillo I."/>
            <person name="Young S.K."/>
            <person name="Zeng Q."/>
            <person name="Gargeya S."/>
            <person name="Alvarado L."/>
            <person name="Berlin A."/>
            <person name="Chapman S.B."/>
            <person name="Chen Z."/>
            <person name="Freedman E."/>
            <person name="Gellesch M."/>
            <person name="Goldberg J."/>
            <person name="Griggs A."/>
            <person name="Gujja S."/>
            <person name="Heilman E."/>
            <person name="Heiman D."/>
            <person name="Howarth C."/>
            <person name="Mehta T."/>
            <person name="Neiman D."/>
            <person name="Pearson M."/>
            <person name="Roberts A."/>
            <person name="Saif S."/>
            <person name="Shea T."/>
            <person name="Shenoy N."/>
            <person name="Sisk P."/>
            <person name="Stolte C."/>
            <person name="Sykes S."/>
            <person name="White J."/>
            <person name="Yandava C."/>
            <person name="Haas B."/>
            <person name="Nusbaum C."/>
            <person name="Birren B."/>
        </authorList>
    </citation>
    <scope>NUCLEOTIDE SEQUENCE [LARGE SCALE GENOMIC DNA]</scope>
    <source>
        <strain evidence="7">ATCC 50818</strain>
    </source>
</reference>
<proteinExistence type="predicted"/>
<organism evidence="8">
    <name type="scientific">Salpingoeca rosetta (strain ATCC 50818 / BSB-021)</name>
    <dbReference type="NCBI Taxonomy" id="946362"/>
    <lineage>
        <taxon>Eukaryota</taxon>
        <taxon>Choanoflagellata</taxon>
        <taxon>Craspedida</taxon>
        <taxon>Salpingoecidae</taxon>
        <taxon>Salpingoeca</taxon>
    </lineage>
</organism>
<dbReference type="SUPFAM" id="SSF103473">
    <property type="entry name" value="MFS general substrate transporter"/>
    <property type="match status" value="1"/>
</dbReference>
<dbReference type="KEGG" id="sre:PTSG_11199"/>
<dbReference type="GeneID" id="16068366"/>
<evidence type="ECO:0000313" key="7">
    <source>
        <dbReference type="EMBL" id="EGD81159.1"/>
    </source>
</evidence>
<feature type="domain" description="Major facilitator superfamily (MFS) profile" evidence="6">
    <location>
        <begin position="1"/>
        <end position="123"/>
    </location>
</feature>
<dbReference type="PANTHER" id="PTHR11662">
    <property type="entry name" value="SOLUTE CARRIER FAMILY 17"/>
    <property type="match status" value="1"/>
</dbReference>
<dbReference type="AlphaFoldDB" id="F2USQ0"/>
<evidence type="ECO:0000256" key="3">
    <source>
        <dbReference type="ARBA" id="ARBA00022989"/>
    </source>
</evidence>
<name>F2USQ0_SALR5</name>
<dbReference type="GO" id="GO:0016020">
    <property type="term" value="C:membrane"/>
    <property type="evidence" value="ECO:0007669"/>
    <property type="project" value="UniProtKB-SubCell"/>
</dbReference>
<dbReference type="Gene3D" id="1.20.1250.20">
    <property type="entry name" value="MFS general substrate transporter like domains"/>
    <property type="match status" value="1"/>
</dbReference>
<dbReference type="GO" id="GO:0022857">
    <property type="term" value="F:transmembrane transporter activity"/>
    <property type="evidence" value="ECO:0007669"/>
    <property type="project" value="InterPro"/>
</dbReference>
<sequence length="123" mass="12962">MGGGGYGLALLFMLLFLSTSLDWARLKAFWLTMALGSSAITAAGHEANKLDVAPPELTGFLQGLSNTLAAFGGVVGVPLAARLYERYHTWGSVFGMLACIYAIGAITAVLFARADRIPLAQLL</sequence>
<evidence type="ECO:0000313" key="8">
    <source>
        <dbReference type="Proteomes" id="UP000007799"/>
    </source>
</evidence>
<dbReference type="OrthoDB" id="2250022at2759"/>
<dbReference type="InterPro" id="IPR050382">
    <property type="entry name" value="MFS_Na/Anion_cotransporter"/>
</dbReference>
<dbReference type="PANTHER" id="PTHR11662:SF399">
    <property type="entry name" value="FI19708P1-RELATED"/>
    <property type="match status" value="1"/>
</dbReference>
<dbReference type="Proteomes" id="UP000007799">
    <property type="component" value="Unassembled WGS sequence"/>
</dbReference>
<protein>
    <recommendedName>
        <fullName evidence="6">Major facilitator superfamily (MFS) profile domain-containing protein</fullName>
    </recommendedName>
</protein>
<keyword evidence="4 5" id="KW-0472">Membrane</keyword>
<dbReference type="InParanoid" id="F2USQ0"/>
<keyword evidence="8" id="KW-1185">Reference proteome</keyword>
<keyword evidence="3 5" id="KW-1133">Transmembrane helix</keyword>
<evidence type="ECO:0000259" key="6">
    <source>
        <dbReference type="PROSITE" id="PS50850"/>
    </source>
</evidence>
<evidence type="ECO:0000256" key="2">
    <source>
        <dbReference type="ARBA" id="ARBA00022692"/>
    </source>
</evidence>
<evidence type="ECO:0000256" key="5">
    <source>
        <dbReference type="SAM" id="Phobius"/>
    </source>
</evidence>
<feature type="transmembrane region" description="Helical" evidence="5">
    <location>
        <begin position="60"/>
        <end position="81"/>
    </location>
</feature>
<evidence type="ECO:0000256" key="4">
    <source>
        <dbReference type="ARBA" id="ARBA00023136"/>
    </source>
</evidence>
<dbReference type="EMBL" id="GL832995">
    <property type="protein sequence ID" value="EGD81159.1"/>
    <property type="molecule type" value="Genomic_DNA"/>
</dbReference>